<gene>
    <name evidence="1" type="ORF">FHR36_002381</name>
</gene>
<dbReference type="EMBL" id="JAMZDX010000002">
    <property type="protein sequence ID" value="MCP2309257.1"/>
    <property type="molecule type" value="Genomic_DNA"/>
</dbReference>
<accession>A0ABT1IVV4</accession>
<keyword evidence="2" id="KW-1185">Reference proteome</keyword>
<dbReference type="Proteomes" id="UP001206483">
    <property type="component" value="Unassembled WGS sequence"/>
</dbReference>
<reference evidence="1 2" key="1">
    <citation type="submission" date="2022-06" db="EMBL/GenBank/DDBJ databases">
        <title>Sequencing the genomes of 1000 actinobacteria strains.</title>
        <authorList>
            <person name="Klenk H.-P."/>
        </authorList>
    </citation>
    <scope>NUCLEOTIDE SEQUENCE [LARGE SCALE GENOMIC DNA]</scope>
    <source>
        <strain evidence="1 2">DSM 41656</strain>
    </source>
</reference>
<comment type="caution">
    <text evidence="1">The sequence shown here is derived from an EMBL/GenBank/DDBJ whole genome shotgun (WGS) entry which is preliminary data.</text>
</comment>
<name>A0ABT1IVV4_9ACTN</name>
<protein>
    <submittedName>
        <fullName evidence="1">G3E family GTPase</fullName>
    </submittedName>
</protein>
<proteinExistence type="predicted"/>
<organism evidence="1 2">
    <name type="scientific">Kitasatospora paracochleata</name>
    <dbReference type="NCBI Taxonomy" id="58354"/>
    <lineage>
        <taxon>Bacteria</taxon>
        <taxon>Bacillati</taxon>
        <taxon>Actinomycetota</taxon>
        <taxon>Actinomycetes</taxon>
        <taxon>Kitasatosporales</taxon>
        <taxon>Streptomycetaceae</taxon>
        <taxon>Kitasatospora</taxon>
    </lineage>
</organism>
<evidence type="ECO:0000313" key="1">
    <source>
        <dbReference type="EMBL" id="MCP2309257.1"/>
    </source>
</evidence>
<evidence type="ECO:0000313" key="2">
    <source>
        <dbReference type="Proteomes" id="UP001206483"/>
    </source>
</evidence>
<dbReference type="RefSeq" id="WP_253796248.1">
    <property type="nucleotide sequence ID" value="NZ_BAAAUB010000042.1"/>
</dbReference>
<sequence length="123" mass="13428">MPALTYRSLLRQTRALAKAIRGATEKHKKMAKAMEDEAKDTGRIAEQIGALKVDAATVAETREVSRIMQGLSTAALAYATSAEEASRAATAAEREAMRLHDGIQEAHDRNPVEMANAVWYSQE</sequence>